<dbReference type="EMBL" id="FYEH01000003">
    <property type="protein sequence ID" value="SNB63407.1"/>
    <property type="molecule type" value="Genomic_DNA"/>
</dbReference>
<dbReference type="RefSeq" id="WP_088560542.1">
    <property type="nucleotide sequence ID" value="NZ_FYEH01000003.1"/>
</dbReference>
<feature type="domain" description="Major facilitator superfamily (MFS) profile" evidence="7">
    <location>
        <begin position="19"/>
        <end position="418"/>
    </location>
</feature>
<dbReference type="OrthoDB" id="9793415at2"/>
<evidence type="ECO:0000313" key="9">
    <source>
        <dbReference type="Proteomes" id="UP000197065"/>
    </source>
</evidence>
<feature type="transmembrane region" description="Helical" evidence="6">
    <location>
        <begin position="144"/>
        <end position="165"/>
    </location>
</feature>
<keyword evidence="2" id="KW-0813">Transport</keyword>
<dbReference type="PANTHER" id="PTHR43385:SF1">
    <property type="entry name" value="RIBOFLAVIN TRANSPORTER RIBJ"/>
    <property type="match status" value="1"/>
</dbReference>
<evidence type="ECO:0000256" key="6">
    <source>
        <dbReference type="SAM" id="Phobius"/>
    </source>
</evidence>
<sequence>MLGAQERRNKTDKEILGYSRYLVVIAAFFAMFVISPFEYTWSTMAGHIAAMYGWTHEEVALMFTLFVVAQSIGMLPGGMLRDRFGPRWTTAIGGLFSGLGIASIAMGPSYPLVLTFWTLGSFFTGFIYNNAITTGNKWFPDHRGKITGVIAGAFSWGSLPFIFYIRSISQSSDGSAFISTIYVIAIVMAIVPIVAAFVMTDPPKGWSPPGWSPKQTSVVRPSTHQYTMSEALRTWQMWALIVSFVLISGAGLAGMSKIVAYSDSFGFAAAAATAAAGGISVANGFGKLLLGTASERFGHENTMIGSFVLSGVFLLGTVVAGNLGSDVAFVICAIAGIFFWASLFALFPIIIGHYFGGASAGGNYGALYAIAKGLGGLYGGILSAILIHHQGFSYGITVAGLMAIVAGLIIVPLRAAPPVWRGAEQTPNLERRLGQPAE</sequence>
<feature type="transmembrane region" description="Helical" evidence="6">
    <location>
        <begin position="59"/>
        <end position="76"/>
    </location>
</feature>
<evidence type="ECO:0000256" key="5">
    <source>
        <dbReference type="ARBA" id="ARBA00023136"/>
    </source>
</evidence>
<comment type="subcellular location">
    <subcellularLocation>
        <location evidence="1">Membrane</location>
        <topology evidence="1">Multi-pass membrane protein</topology>
    </subcellularLocation>
</comment>
<feature type="transmembrane region" description="Helical" evidence="6">
    <location>
        <begin position="238"/>
        <end position="259"/>
    </location>
</feature>
<feature type="transmembrane region" description="Helical" evidence="6">
    <location>
        <begin position="392"/>
        <end position="411"/>
    </location>
</feature>
<dbReference type="Pfam" id="PF07690">
    <property type="entry name" value="MFS_1"/>
    <property type="match status" value="1"/>
</dbReference>
<dbReference type="GO" id="GO:0016020">
    <property type="term" value="C:membrane"/>
    <property type="evidence" value="ECO:0007669"/>
    <property type="project" value="UniProtKB-SubCell"/>
</dbReference>
<evidence type="ECO:0000256" key="3">
    <source>
        <dbReference type="ARBA" id="ARBA00022692"/>
    </source>
</evidence>
<evidence type="ECO:0000256" key="2">
    <source>
        <dbReference type="ARBA" id="ARBA00022448"/>
    </source>
</evidence>
<dbReference type="Proteomes" id="UP000197065">
    <property type="component" value="Unassembled WGS sequence"/>
</dbReference>
<feature type="transmembrane region" description="Helical" evidence="6">
    <location>
        <begin position="367"/>
        <end position="386"/>
    </location>
</feature>
<dbReference type="InterPro" id="IPR011701">
    <property type="entry name" value="MFS"/>
</dbReference>
<accession>A0A212QUP2</accession>
<feature type="transmembrane region" description="Helical" evidence="6">
    <location>
        <begin position="88"/>
        <end position="106"/>
    </location>
</feature>
<organism evidence="8 9">
    <name type="scientific">Arboricoccus pini</name>
    <dbReference type="NCBI Taxonomy" id="1963835"/>
    <lineage>
        <taxon>Bacteria</taxon>
        <taxon>Pseudomonadati</taxon>
        <taxon>Pseudomonadota</taxon>
        <taxon>Alphaproteobacteria</taxon>
        <taxon>Geminicoccales</taxon>
        <taxon>Geminicoccaceae</taxon>
        <taxon>Arboricoccus</taxon>
    </lineage>
</organism>
<dbReference type="SUPFAM" id="SSF103473">
    <property type="entry name" value="MFS general substrate transporter"/>
    <property type="match status" value="1"/>
</dbReference>
<evidence type="ECO:0000256" key="4">
    <source>
        <dbReference type="ARBA" id="ARBA00022989"/>
    </source>
</evidence>
<dbReference type="AlphaFoldDB" id="A0A212QUP2"/>
<feature type="transmembrane region" description="Helical" evidence="6">
    <location>
        <begin position="21"/>
        <end position="39"/>
    </location>
</feature>
<gene>
    <name evidence="8" type="ORF">SAMN07250955_103326</name>
</gene>
<dbReference type="PROSITE" id="PS50850">
    <property type="entry name" value="MFS"/>
    <property type="match status" value="1"/>
</dbReference>
<feature type="transmembrane region" description="Helical" evidence="6">
    <location>
        <begin position="302"/>
        <end position="321"/>
    </location>
</feature>
<feature type="transmembrane region" description="Helical" evidence="6">
    <location>
        <begin position="265"/>
        <end position="290"/>
    </location>
</feature>
<protein>
    <submittedName>
        <fullName evidence="8">MFS transporter, OFA family, oxalate/formate antiporter</fullName>
    </submittedName>
</protein>
<keyword evidence="5 6" id="KW-0472">Membrane</keyword>
<name>A0A212QUP2_9PROT</name>
<dbReference type="InterPro" id="IPR020846">
    <property type="entry name" value="MFS_dom"/>
</dbReference>
<dbReference type="PANTHER" id="PTHR43385">
    <property type="entry name" value="RIBOFLAVIN TRANSPORTER RIBJ"/>
    <property type="match status" value="1"/>
</dbReference>
<dbReference type="InterPro" id="IPR052983">
    <property type="entry name" value="MFS_Riboflavin_Transporter"/>
</dbReference>
<proteinExistence type="predicted"/>
<feature type="transmembrane region" description="Helical" evidence="6">
    <location>
        <begin position="177"/>
        <end position="198"/>
    </location>
</feature>
<keyword evidence="9" id="KW-1185">Reference proteome</keyword>
<keyword evidence="3 6" id="KW-0812">Transmembrane</keyword>
<reference evidence="8 9" key="1">
    <citation type="submission" date="2017-06" db="EMBL/GenBank/DDBJ databases">
        <authorList>
            <person name="Kim H.J."/>
            <person name="Triplett B.A."/>
        </authorList>
    </citation>
    <scope>NUCLEOTIDE SEQUENCE [LARGE SCALE GENOMIC DNA]</scope>
    <source>
        <strain evidence="8 9">B29T1</strain>
    </source>
</reference>
<evidence type="ECO:0000259" key="7">
    <source>
        <dbReference type="PROSITE" id="PS50850"/>
    </source>
</evidence>
<evidence type="ECO:0000313" key="8">
    <source>
        <dbReference type="EMBL" id="SNB63407.1"/>
    </source>
</evidence>
<dbReference type="InterPro" id="IPR036259">
    <property type="entry name" value="MFS_trans_sf"/>
</dbReference>
<dbReference type="GO" id="GO:0022857">
    <property type="term" value="F:transmembrane transporter activity"/>
    <property type="evidence" value="ECO:0007669"/>
    <property type="project" value="InterPro"/>
</dbReference>
<dbReference type="Gene3D" id="1.20.1250.20">
    <property type="entry name" value="MFS general substrate transporter like domains"/>
    <property type="match status" value="2"/>
</dbReference>
<feature type="transmembrane region" description="Helical" evidence="6">
    <location>
        <begin position="327"/>
        <end position="355"/>
    </location>
</feature>
<evidence type="ECO:0000256" key="1">
    <source>
        <dbReference type="ARBA" id="ARBA00004141"/>
    </source>
</evidence>
<keyword evidence="4 6" id="KW-1133">Transmembrane helix</keyword>